<dbReference type="VEuPathDB" id="FungiDB:JI435_419810"/>
<protein>
    <submittedName>
        <fullName evidence="1">Uncharacterized protein</fullName>
    </submittedName>
</protein>
<accession>A0A7U2FE06</accession>
<dbReference type="EMBL" id="CP069037">
    <property type="protein sequence ID" value="QRD03563.1"/>
    <property type="molecule type" value="Genomic_DNA"/>
</dbReference>
<gene>
    <name evidence="1" type="ORF">JI435_419810</name>
</gene>
<sequence>MCCTGHEPVRQDRCAIGPKEYRLGNYYLDICPRLYADCVI</sequence>
<keyword evidence="2" id="KW-1185">Reference proteome</keyword>
<proteinExistence type="predicted"/>
<dbReference type="Proteomes" id="UP000663193">
    <property type="component" value="Chromosome 15"/>
</dbReference>
<name>A0A7U2FE06_PHANO</name>
<evidence type="ECO:0000313" key="2">
    <source>
        <dbReference type="Proteomes" id="UP000663193"/>
    </source>
</evidence>
<organism evidence="1 2">
    <name type="scientific">Phaeosphaeria nodorum (strain SN15 / ATCC MYA-4574 / FGSC 10173)</name>
    <name type="common">Glume blotch fungus</name>
    <name type="synonym">Parastagonospora nodorum</name>
    <dbReference type="NCBI Taxonomy" id="321614"/>
    <lineage>
        <taxon>Eukaryota</taxon>
        <taxon>Fungi</taxon>
        <taxon>Dikarya</taxon>
        <taxon>Ascomycota</taxon>
        <taxon>Pezizomycotina</taxon>
        <taxon>Dothideomycetes</taxon>
        <taxon>Pleosporomycetidae</taxon>
        <taxon>Pleosporales</taxon>
        <taxon>Pleosporineae</taxon>
        <taxon>Phaeosphaeriaceae</taxon>
        <taxon>Parastagonospora</taxon>
    </lineage>
</organism>
<reference evidence="2" key="1">
    <citation type="journal article" date="2021" name="BMC Genomics">
        <title>Chromosome-level genome assembly and manually-curated proteome of model necrotroph Parastagonospora nodorum Sn15 reveals a genome-wide trove of candidate effector homologs, and redundancy of virulence-related functions within an accessory chromosome.</title>
        <authorList>
            <person name="Bertazzoni S."/>
            <person name="Jones D.A.B."/>
            <person name="Phan H.T."/>
            <person name="Tan K.-C."/>
            <person name="Hane J.K."/>
        </authorList>
    </citation>
    <scope>NUCLEOTIDE SEQUENCE [LARGE SCALE GENOMIC DNA]</scope>
    <source>
        <strain evidence="2">SN15 / ATCC MYA-4574 / FGSC 10173)</strain>
    </source>
</reference>
<dbReference type="AlphaFoldDB" id="A0A7U2FE06"/>
<evidence type="ECO:0000313" key="1">
    <source>
        <dbReference type="EMBL" id="QRD03563.1"/>
    </source>
</evidence>